<dbReference type="Proteomes" id="UP000184280">
    <property type="component" value="Unassembled WGS sequence"/>
</dbReference>
<feature type="domain" description="Glycosyltransferase subfamily 4-like N-terminal" evidence="2">
    <location>
        <begin position="30"/>
        <end position="217"/>
    </location>
</feature>
<feature type="domain" description="Glycosyl transferase family 1" evidence="1">
    <location>
        <begin position="229"/>
        <end position="380"/>
    </location>
</feature>
<protein>
    <submittedName>
        <fullName evidence="3">Glycosyltransferase involved in cell wall bisynthesis</fullName>
    </submittedName>
</protein>
<dbReference type="Pfam" id="PF13439">
    <property type="entry name" value="Glyco_transf_4"/>
    <property type="match status" value="1"/>
</dbReference>
<dbReference type="SUPFAM" id="SSF53756">
    <property type="entry name" value="UDP-Glycosyltransferase/glycogen phosphorylase"/>
    <property type="match status" value="1"/>
</dbReference>
<dbReference type="Gene3D" id="3.40.50.2000">
    <property type="entry name" value="Glycogen Phosphorylase B"/>
    <property type="match status" value="2"/>
</dbReference>
<sequence length="404" mass="46109">MPKLLQINITANWGSHGRIAEEIGQLAMHNGWESYIAYGRWANPSKSHLIKIGSMWDERWHGVQSRLLDNHGLASKRATKQLISAIKEIKPDLIHLHNIHGYYLNYPLLFDYLSHAEIPVVWTLHDCWPMTGHCAYFTYAKCEKWKKECSNCENLDSYPISYIIDNSRSNYAKKKKYFNIIRNLTLVPVSDWLSGIVTQSLLKNNTVKVIHNGVDVEIFKPLGRGTLPKGLLNGKKIVLGVSSKWEKRKGLEDFIKLRSILGPDYLIVIIGVSEAQKRQMPDGIIGICRTDNLEELVCYYSSADVFINPTYEDNFPTTNIEALACGTPVVTYRTGGSPEAIDEQTGIVVEVGDINGLVDGIKKVCQSEHKEEIRRLCRERAVKYFNKNDRYKEYLDLYQSLLNK</sequence>
<dbReference type="EMBL" id="FRCJ01000006">
    <property type="protein sequence ID" value="SHM77195.1"/>
    <property type="molecule type" value="Genomic_DNA"/>
</dbReference>
<keyword evidence="3" id="KW-0808">Transferase</keyword>
<organism evidence="3 4">
    <name type="scientific">Xylanibacter ruminicola</name>
    <name type="common">Prevotella ruminicola</name>
    <dbReference type="NCBI Taxonomy" id="839"/>
    <lineage>
        <taxon>Bacteria</taxon>
        <taxon>Pseudomonadati</taxon>
        <taxon>Bacteroidota</taxon>
        <taxon>Bacteroidia</taxon>
        <taxon>Bacteroidales</taxon>
        <taxon>Prevotellaceae</taxon>
        <taxon>Xylanibacter</taxon>
    </lineage>
</organism>
<evidence type="ECO:0000313" key="4">
    <source>
        <dbReference type="Proteomes" id="UP000184280"/>
    </source>
</evidence>
<dbReference type="InterPro" id="IPR001296">
    <property type="entry name" value="Glyco_trans_1"/>
</dbReference>
<name>A0A1M7LI84_XYLRU</name>
<gene>
    <name evidence="3" type="ORF">SAMN04488494_2570</name>
</gene>
<dbReference type="PANTHER" id="PTHR12526">
    <property type="entry name" value="GLYCOSYLTRANSFERASE"/>
    <property type="match status" value="1"/>
</dbReference>
<dbReference type="OrthoDB" id="9768685at2"/>
<evidence type="ECO:0000259" key="2">
    <source>
        <dbReference type="Pfam" id="PF13439"/>
    </source>
</evidence>
<dbReference type="AlphaFoldDB" id="A0A1M7LI84"/>
<evidence type="ECO:0000259" key="1">
    <source>
        <dbReference type="Pfam" id="PF00534"/>
    </source>
</evidence>
<dbReference type="InterPro" id="IPR028098">
    <property type="entry name" value="Glyco_trans_4-like_N"/>
</dbReference>
<dbReference type="RefSeq" id="WP_073046476.1">
    <property type="nucleotide sequence ID" value="NZ_FOLF01000005.1"/>
</dbReference>
<dbReference type="Pfam" id="PF00534">
    <property type="entry name" value="Glycos_transf_1"/>
    <property type="match status" value="1"/>
</dbReference>
<proteinExistence type="predicted"/>
<reference evidence="3 4" key="1">
    <citation type="submission" date="2016-11" db="EMBL/GenBank/DDBJ databases">
        <authorList>
            <person name="Jaros S."/>
            <person name="Januszkiewicz K."/>
            <person name="Wedrychowicz H."/>
        </authorList>
    </citation>
    <scope>NUCLEOTIDE SEQUENCE [LARGE SCALE GENOMIC DNA]</scope>
    <source>
        <strain evidence="3 4">BPI-34</strain>
    </source>
</reference>
<evidence type="ECO:0000313" key="3">
    <source>
        <dbReference type="EMBL" id="SHM77195.1"/>
    </source>
</evidence>
<accession>A0A1M7LI84</accession>
<dbReference type="GO" id="GO:0016757">
    <property type="term" value="F:glycosyltransferase activity"/>
    <property type="evidence" value="ECO:0007669"/>
    <property type="project" value="InterPro"/>
</dbReference>